<dbReference type="OrthoDB" id="413520at2759"/>
<dbReference type="EMBL" id="JH930479">
    <property type="protein sequence ID" value="EKM50155.1"/>
    <property type="molecule type" value="Genomic_DNA"/>
</dbReference>
<dbReference type="SUPFAM" id="SSF53335">
    <property type="entry name" value="S-adenosyl-L-methionine-dependent methyltransferases"/>
    <property type="match status" value="1"/>
</dbReference>
<dbReference type="PANTHER" id="PTHR14614">
    <property type="entry name" value="HEPATOCELLULAR CARCINOMA-ASSOCIATED ANTIGEN"/>
    <property type="match status" value="1"/>
</dbReference>
<keyword evidence="2" id="KW-1185">Reference proteome</keyword>
<proteinExistence type="predicted"/>
<evidence type="ECO:0008006" key="3">
    <source>
        <dbReference type="Google" id="ProtNLM"/>
    </source>
</evidence>
<protein>
    <recommendedName>
        <fullName evidence="3">Methyltransferase-domain-containing protein</fullName>
    </recommendedName>
</protein>
<evidence type="ECO:0000313" key="2">
    <source>
        <dbReference type="Proteomes" id="UP000008370"/>
    </source>
</evidence>
<reference evidence="1 2" key="1">
    <citation type="journal article" date="2012" name="BMC Genomics">
        <title>Comparative genomics of the white-rot fungi, Phanerochaete carnosa and P. chrysosporium, to elucidate the genetic basis of the distinct wood types they colonize.</title>
        <authorList>
            <person name="Suzuki H."/>
            <person name="MacDonald J."/>
            <person name="Syed K."/>
            <person name="Salamov A."/>
            <person name="Hori C."/>
            <person name="Aerts A."/>
            <person name="Henrissat B."/>
            <person name="Wiebenga A."/>
            <person name="vanKuyk P.A."/>
            <person name="Barry K."/>
            <person name="Lindquist E."/>
            <person name="LaButti K."/>
            <person name="Lapidus A."/>
            <person name="Lucas S."/>
            <person name="Coutinho P."/>
            <person name="Gong Y."/>
            <person name="Samejima M."/>
            <person name="Mahadevan R."/>
            <person name="Abou-Zaid M."/>
            <person name="de Vries R.P."/>
            <person name="Igarashi K."/>
            <person name="Yadav J.S."/>
            <person name="Grigoriev I.V."/>
            <person name="Master E.R."/>
        </authorList>
    </citation>
    <scope>NUCLEOTIDE SEQUENCE [LARGE SCALE GENOMIC DNA]</scope>
    <source>
        <strain evidence="1 2">HHB-10118-sp</strain>
    </source>
</reference>
<name>K5VTM8_PHACS</name>
<dbReference type="GeneID" id="18913435"/>
<dbReference type="Proteomes" id="UP000008370">
    <property type="component" value="Unassembled WGS sequence"/>
</dbReference>
<dbReference type="KEGG" id="pco:PHACADRAFT_213908"/>
<dbReference type="InParanoid" id="K5VTM8"/>
<dbReference type="AlphaFoldDB" id="K5VTM8"/>
<dbReference type="GO" id="GO:0008757">
    <property type="term" value="F:S-adenosylmethionine-dependent methyltransferase activity"/>
    <property type="evidence" value="ECO:0007669"/>
    <property type="project" value="UniProtKB-ARBA"/>
</dbReference>
<dbReference type="PANTHER" id="PTHR14614:SF162">
    <property type="entry name" value="EXPRESSED PROTEIN"/>
    <property type="match status" value="1"/>
</dbReference>
<organism evidence="1 2">
    <name type="scientific">Phanerochaete carnosa (strain HHB-10118-sp)</name>
    <name type="common">White-rot fungus</name>
    <name type="synonym">Peniophora carnosa</name>
    <dbReference type="NCBI Taxonomy" id="650164"/>
    <lineage>
        <taxon>Eukaryota</taxon>
        <taxon>Fungi</taxon>
        <taxon>Dikarya</taxon>
        <taxon>Basidiomycota</taxon>
        <taxon>Agaricomycotina</taxon>
        <taxon>Agaricomycetes</taxon>
        <taxon>Polyporales</taxon>
        <taxon>Phanerochaetaceae</taxon>
        <taxon>Phanerochaete</taxon>
    </lineage>
</organism>
<dbReference type="InterPro" id="IPR029063">
    <property type="entry name" value="SAM-dependent_MTases_sf"/>
</dbReference>
<sequence length="396" mass="43451">MFFYISFLRPPPYQIALGVPVAITPQVANDLRTELFSEPQEIYYSWLPVAPAGGVPQHPTNIPRPVKLTTWREANAYREISVPPPQGAREDQTYRLVLTVHSQRYPYIVNLASATTGDRPFPVLSMPITFSSRRAGGGPTKQDRVERIYRLCTDTGEQAFLSIQEQTSFDLEKKVWDSGIGLSSWVTNLIQGALDTSTTPLISELRTTLTAQECQLIELGAGTGAVSLVIGALRSAQQGSILQGCILTTDLTSAMPLLEDNISANKAMFCSASATPQPIVLDWDEQSLPSRVTEIGSSFDVIVMADVTYNTASFPSLIRTLRALLELGDPDVNDKSPLVLLGYKERDPAERTLWDLAADMGVMFEMVGERGGAGGNPVEVWLARTHRGLSKRRGEH</sequence>
<dbReference type="Gene3D" id="3.40.50.150">
    <property type="entry name" value="Vaccinia Virus protein VP39"/>
    <property type="match status" value="1"/>
</dbReference>
<gene>
    <name evidence="1" type="ORF">PHACADRAFT_213908</name>
</gene>
<dbReference type="GO" id="GO:0005634">
    <property type="term" value="C:nucleus"/>
    <property type="evidence" value="ECO:0007669"/>
    <property type="project" value="TreeGrafter"/>
</dbReference>
<dbReference type="GO" id="GO:0005737">
    <property type="term" value="C:cytoplasm"/>
    <property type="evidence" value="ECO:0007669"/>
    <property type="project" value="TreeGrafter"/>
</dbReference>
<evidence type="ECO:0000313" key="1">
    <source>
        <dbReference type="EMBL" id="EKM50155.1"/>
    </source>
</evidence>
<accession>K5VTM8</accession>
<dbReference type="HOGENOM" id="CLU_052836_0_0_1"/>
<dbReference type="STRING" id="650164.K5VTM8"/>
<dbReference type="InterPro" id="IPR019410">
    <property type="entry name" value="Methyltransf_16"/>
</dbReference>
<dbReference type="RefSeq" id="XP_007401345.1">
    <property type="nucleotide sequence ID" value="XM_007401283.1"/>
</dbReference>
<dbReference type="Pfam" id="PF10294">
    <property type="entry name" value="Methyltransf_16"/>
    <property type="match status" value="1"/>
</dbReference>